<reference evidence="3" key="2">
    <citation type="submission" date="2015-01" db="EMBL/GenBank/DDBJ databases">
        <title>Evolutionary Origins and Diversification of the Mycorrhizal Mutualists.</title>
        <authorList>
            <consortium name="DOE Joint Genome Institute"/>
            <consortium name="Mycorrhizal Genomics Consortium"/>
            <person name="Kohler A."/>
            <person name="Kuo A."/>
            <person name="Nagy L.G."/>
            <person name="Floudas D."/>
            <person name="Copeland A."/>
            <person name="Barry K.W."/>
            <person name="Cichocki N."/>
            <person name="Veneault-Fourrey C."/>
            <person name="LaButti K."/>
            <person name="Lindquist E.A."/>
            <person name="Lipzen A."/>
            <person name="Lundell T."/>
            <person name="Morin E."/>
            <person name="Murat C."/>
            <person name="Riley R."/>
            <person name="Ohm R."/>
            <person name="Sun H."/>
            <person name="Tunlid A."/>
            <person name="Henrissat B."/>
            <person name="Grigoriev I.V."/>
            <person name="Hibbett D.S."/>
            <person name="Martin F."/>
        </authorList>
    </citation>
    <scope>NUCLEOTIDE SEQUENCE [LARGE SCALE GENOMIC DNA]</scope>
    <source>
        <strain evidence="3">LaAM-08-1</strain>
    </source>
</reference>
<accession>A0A0C9X122</accession>
<feature type="compositionally biased region" description="Polar residues" evidence="1">
    <location>
        <begin position="87"/>
        <end position="97"/>
    </location>
</feature>
<feature type="region of interest" description="Disordered" evidence="1">
    <location>
        <begin position="40"/>
        <end position="102"/>
    </location>
</feature>
<evidence type="ECO:0000313" key="2">
    <source>
        <dbReference type="EMBL" id="KIJ94963.1"/>
    </source>
</evidence>
<reference evidence="2 3" key="1">
    <citation type="submission" date="2014-04" db="EMBL/GenBank/DDBJ databases">
        <authorList>
            <consortium name="DOE Joint Genome Institute"/>
            <person name="Kuo A."/>
            <person name="Kohler A."/>
            <person name="Nagy L.G."/>
            <person name="Floudas D."/>
            <person name="Copeland A."/>
            <person name="Barry K.W."/>
            <person name="Cichocki N."/>
            <person name="Veneault-Fourrey C."/>
            <person name="LaButti K."/>
            <person name="Lindquist E.A."/>
            <person name="Lipzen A."/>
            <person name="Lundell T."/>
            <person name="Morin E."/>
            <person name="Murat C."/>
            <person name="Sun H."/>
            <person name="Tunlid A."/>
            <person name="Henrissat B."/>
            <person name="Grigoriev I.V."/>
            <person name="Hibbett D.S."/>
            <person name="Martin F."/>
            <person name="Nordberg H.P."/>
            <person name="Cantor M.N."/>
            <person name="Hua S.X."/>
        </authorList>
    </citation>
    <scope>NUCLEOTIDE SEQUENCE [LARGE SCALE GENOMIC DNA]</scope>
    <source>
        <strain evidence="2 3">LaAM-08-1</strain>
    </source>
</reference>
<organism evidence="2 3">
    <name type="scientific">Laccaria amethystina LaAM-08-1</name>
    <dbReference type="NCBI Taxonomy" id="1095629"/>
    <lineage>
        <taxon>Eukaryota</taxon>
        <taxon>Fungi</taxon>
        <taxon>Dikarya</taxon>
        <taxon>Basidiomycota</taxon>
        <taxon>Agaricomycotina</taxon>
        <taxon>Agaricomycetes</taxon>
        <taxon>Agaricomycetidae</taxon>
        <taxon>Agaricales</taxon>
        <taxon>Agaricineae</taxon>
        <taxon>Hydnangiaceae</taxon>
        <taxon>Laccaria</taxon>
    </lineage>
</organism>
<dbReference type="AlphaFoldDB" id="A0A0C9X122"/>
<protein>
    <submittedName>
        <fullName evidence="2">Uncharacterized protein</fullName>
    </submittedName>
</protein>
<dbReference type="HOGENOM" id="CLU_1402643_0_0_1"/>
<name>A0A0C9X122_9AGAR</name>
<keyword evidence="3" id="KW-1185">Reference proteome</keyword>
<dbReference type="Proteomes" id="UP000054477">
    <property type="component" value="Unassembled WGS sequence"/>
</dbReference>
<gene>
    <name evidence="2" type="ORF">K443DRAFT_11705</name>
</gene>
<proteinExistence type="predicted"/>
<feature type="compositionally biased region" description="Basic and acidic residues" evidence="1">
    <location>
        <begin position="63"/>
        <end position="86"/>
    </location>
</feature>
<evidence type="ECO:0000313" key="3">
    <source>
        <dbReference type="Proteomes" id="UP000054477"/>
    </source>
</evidence>
<sequence length="194" mass="22199">MVENGKNGDRRLEGSDGNWDAYGWGCVVYEQVMNGYAEDGPNLRSVAPSQHHDPVSPSLKTLRGSEREDSFPHLPFYHRERPDESLTKTIDQSSSDKFTPPDAEIDIENTEMHGLRCWIHAREHTMPTLGFRPPSSRILTIRLPKPQYLGLNNYAHNHFAHLPPRRILPSNSRFYPALPIFPPYLRPFPPIAPH</sequence>
<dbReference type="EMBL" id="KN838772">
    <property type="protein sequence ID" value="KIJ94963.1"/>
    <property type="molecule type" value="Genomic_DNA"/>
</dbReference>
<evidence type="ECO:0000256" key="1">
    <source>
        <dbReference type="SAM" id="MobiDB-lite"/>
    </source>
</evidence>